<dbReference type="Proteomes" id="UP000095392">
    <property type="component" value="Unassembled WGS sequence"/>
</dbReference>
<comment type="caution">
    <text evidence="1">The sequence shown here is derived from an EMBL/GenBank/DDBJ whole genome shotgun (WGS) entry which is preliminary data.</text>
</comment>
<reference evidence="1 2" key="1">
    <citation type="submission" date="2016-09" db="EMBL/GenBank/DDBJ databases">
        <title>Draft Genome Sequence of four Alteromonas macleodii strains isolated from copper coupons and grown long-term at elevated copper levels.</title>
        <authorList>
            <person name="Cusick K."/>
            <person name="Dale J."/>
            <person name="Little B."/>
            <person name="Biffinger J."/>
        </authorList>
    </citation>
    <scope>NUCLEOTIDE SEQUENCE [LARGE SCALE GENOMIC DNA]</scope>
    <source>
        <strain evidence="1 2">KCP01</strain>
    </source>
</reference>
<proteinExistence type="predicted"/>
<name>A0AB36FW47_ALTMA</name>
<dbReference type="AlphaFoldDB" id="A0AB36FW47"/>
<dbReference type="EMBL" id="MIPY01000008">
    <property type="protein sequence ID" value="OES34225.1"/>
    <property type="molecule type" value="Genomic_DNA"/>
</dbReference>
<gene>
    <name evidence="1" type="ORF">BFV95_0830</name>
</gene>
<sequence length="43" mass="5026">MVFSPRSVSITNNDNQSCRYLWQNYRDKPLRLAKLQHCGANPC</sequence>
<organism evidence="1 2">
    <name type="scientific">Alteromonas macleodii</name>
    <name type="common">Pseudoalteromonas macleodii</name>
    <dbReference type="NCBI Taxonomy" id="28108"/>
    <lineage>
        <taxon>Bacteria</taxon>
        <taxon>Pseudomonadati</taxon>
        <taxon>Pseudomonadota</taxon>
        <taxon>Gammaproteobacteria</taxon>
        <taxon>Alteromonadales</taxon>
        <taxon>Alteromonadaceae</taxon>
        <taxon>Alteromonas/Salinimonas group</taxon>
        <taxon>Alteromonas</taxon>
    </lineage>
</organism>
<keyword evidence="2" id="KW-1185">Reference proteome</keyword>
<evidence type="ECO:0000313" key="2">
    <source>
        <dbReference type="Proteomes" id="UP000095392"/>
    </source>
</evidence>
<protein>
    <submittedName>
        <fullName evidence="1">Uncharacterized protein</fullName>
    </submittedName>
</protein>
<accession>A0AB36FW47</accession>
<evidence type="ECO:0000313" key="1">
    <source>
        <dbReference type="EMBL" id="OES34225.1"/>
    </source>
</evidence>